<accession>A0A9X0DDB1</accession>
<evidence type="ECO:0000256" key="1">
    <source>
        <dbReference type="SAM" id="Phobius"/>
    </source>
</evidence>
<protein>
    <submittedName>
        <fullName evidence="2">Uncharacterized protein</fullName>
    </submittedName>
</protein>
<comment type="caution">
    <text evidence="2">The sequence shown here is derived from an EMBL/GenBank/DDBJ whole genome shotgun (WGS) entry which is preliminary data.</text>
</comment>
<feature type="transmembrane region" description="Helical" evidence="1">
    <location>
        <begin position="326"/>
        <end position="350"/>
    </location>
</feature>
<keyword evidence="1" id="KW-0472">Membrane</keyword>
<keyword evidence="1" id="KW-1133">Transmembrane helix</keyword>
<sequence length="360" mass="39595">MDKVKAIIEKGKAAIQKGKEQELFQTHDDYQNPDATTEWKEFLKSAHYSAVLPAGYLDVDKLQDDPTFCIQTSIHQLEIQARCVVLIKQFNSYKGNSDRNQLLISDIVYYNLAHDTAETEVWRGILNFRQSDTTYTNNVTQLPKIGLGEDDIATAIWHPVFGPKYVRPAPRNPGGMTFNSEEALDADCEAKREVYRCEGTSARLTRAPTFGSSTASDREWVSSVLNGYLNVSDEWLVHDPPASIISNCPALINHDHECTAPVDLLPASPVLNSVPTPPAAGLDYTGPNPSATLNQRLDDHVDAPIAGEEVDLESASQRKANLEYRIIVAILLIVFIGGSIAAIIGAIIIASKRKCNGPCF</sequence>
<reference evidence="2" key="1">
    <citation type="submission" date="2022-11" db="EMBL/GenBank/DDBJ databases">
        <title>Genome Resource of Sclerotinia nivalis Strain SnTB1, a Plant Pathogen Isolated from American Ginseng.</title>
        <authorList>
            <person name="Fan S."/>
        </authorList>
    </citation>
    <scope>NUCLEOTIDE SEQUENCE</scope>
    <source>
        <strain evidence="2">SnTB1</strain>
    </source>
</reference>
<proteinExistence type="predicted"/>
<name>A0A9X0DDB1_9HELO</name>
<keyword evidence="1" id="KW-0812">Transmembrane</keyword>
<dbReference type="OrthoDB" id="3505603at2759"/>
<keyword evidence="3" id="KW-1185">Reference proteome</keyword>
<dbReference type="AlphaFoldDB" id="A0A9X0DDB1"/>
<gene>
    <name evidence="2" type="ORF">OCU04_012231</name>
</gene>
<dbReference type="EMBL" id="JAPEIS010000015">
    <property type="protein sequence ID" value="KAJ8059266.1"/>
    <property type="molecule type" value="Genomic_DNA"/>
</dbReference>
<evidence type="ECO:0000313" key="2">
    <source>
        <dbReference type="EMBL" id="KAJ8059266.1"/>
    </source>
</evidence>
<evidence type="ECO:0000313" key="3">
    <source>
        <dbReference type="Proteomes" id="UP001152300"/>
    </source>
</evidence>
<organism evidence="2 3">
    <name type="scientific">Sclerotinia nivalis</name>
    <dbReference type="NCBI Taxonomy" id="352851"/>
    <lineage>
        <taxon>Eukaryota</taxon>
        <taxon>Fungi</taxon>
        <taxon>Dikarya</taxon>
        <taxon>Ascomycota</taxon>
        <taxon>Pezizomycotina</taxon>
        <taxon>Leotiomycetes</taxon>
        <taxon>Helotiales</taxon>
        <taxon>Sclerotiniaceae</taxon>
        <taxon>Sclerotinia</taxon>
    </lineage>
</organism>
<dbReference type="Proteomes" id="UP001152300">
    <property type="component" value="Unassembled WGS sequence"/>
</dbReference>